<dbReference type="GO" id="GO:0005739">
    <property type="term" value="C:mitochondrion"/>
    <property type="evidence" value="ECO:0007669"/>
    <property type="project" value="UniProtKB-SubCell"/>
</dbReference>
<dbReference type="InterPro" id="IPR008011">
    <property type="entry name" value="Complex1_LYR_dom"/>
</dbReference>
<evidence type="ECO:0000313" key="8">
    <source>
        <dbReference type="EMBL" id="KLO16999.1"/>
    </source>
</evidence>
<dbReference type="Pfam" id="PF05347">
    <property type="entry name" value="Complex1_LYR"/>
    <property type="match status" value="1"/>
</dbReference>
<name>A0A0H2RZ55_9AGAM</name>
<dbReference type="Proteomes" id="UP000053477">
    <property type="component" value="Unassembled WGS sequence"/>
</dbReference>
<gene>
    <name evidence="8" type="ORF">SCHPADRAFT_822195</name>
</gene>
<dbReference type="InterPro" id="IPR045293">
    <property type="entry name" value="Complex1_LYR_LYRM2"/>
</dbReference>
<dbReference type="STRING" id="27342.A0A0H2RZ55"/>
<dbReference type="PANTHER" id="PTHR13675:SF0">
    <property type="entry name" value="LYR MOTIF-CONTAINING PROTEIN 2"/>
    <property type="match status" value="1"/>
</dbReference>
<dbReference type="CDD" id="cd20262">
    <property type="entry name" value="Complex1_LYR_LYRM2"/>
    <property type="match status" value="1"/>
</dbReference>
<comment type="similarity">
    <text evidence="2">Belongs to the complex I LYR family.</text>
</comment>
<keyword evidence="3" id="KW-0809">Transit peptide</keyword>
<reference evidence="8 9" key="1">
    <citation type="submission" date="2015-04" db="EMBL/GenBank/DDBJ databases">
        <title>Complete genome sequence of Schizopora paradoxa KUC8140, a cosmopolitan wood degrader in East Asia.</title>
        <authorList>
            <consortium name="DOE Joint Genome Institute"/>
            <person name="Min B."/>
            <person name="Park H."/>
            <person name="Jang Y."/>
            <person name="Kim J.-J."/>
            <person name="Kim K.H."/>
            <person name="Pangilinan J."/>
            <person name="Lipzen A."/>
            <person name="Riley R."/>
            <person name="Grigoriev I.V."/>
            <person name="Spatafora J.W."/>
            <person name="Choi I.-G."/>
        </authorList>
    </citation>
    <scope>NUCLEOTIDE SEQUENCE [LARGE SCALE GENOMIC DNA]</scope>
    <source>
        <strain evidence="8 9">KUC8140</strain>
    </source>
</reference>
<accession>A0A0H2RZ55</accession>
<sequence>MQPTLKHFILRHQALALYRFAIRAARHIPDPSSRKETVLWIRGEFERNRGVQDVGRIEDLISSGRREIKQILPYR</sequence>
<evidence type="ECO:0000256" key="6">
    <source>
        <dbReference type="ARBA" id="ARBA00044735"/>
    </source>
</evidence>
<dbReference type="EMBL" id="KQ085909">
    <property type="protein sequence ID" value="KLO16999.1"/>
    <property type="molecule type" value="Genomic_DNA"/>
</dbReference>
<dbReference type="AlphaFoldDB" id="A0A0H2RZ55"/>
<evidence type="ECO:0000256" key="2">
    <source>
        <dbReference type="ARBA" id="ARBA00009508"/>
    </source>
</evidence>
<organism evidence="8 9">
    <name type="scientific">Schizopora paradoxa</name>
    <dbReference type="NCBI Taxonomy" id="27342"/>
    <lineage>
        <taxon>Eukaryota</taxon>
        <taxon>Fungi</taxon>
        <taxon>Dikarya</taxon>
        <taxon>Basidiomycota</taxon>
        <taxon>Agaricomycotina</taxon>
        <taxon>Agaricomycetes</taxon>
        <taxon>Hymenochaetales</taxon>
        <taxon>Schizoporaceae</taxon>
        <taxon>Schizopora</taxon>
    </lineage>
</organism>
<comment type="subcellular location">
    <subcellularLocation>
        <location evidence="1">Mitochondrion</location>
    </subcellularLocation>
</comment>
<protein>
    <recommendedName>
        <fullName evidence="5">LYR motif-containing protein 2</fullName>
    </recommendedName>
</protein>
<feature type="domain" description="Complex 1 LYR protein" evidence="7">
    <location>
        <begin position="13"/>
        <end position="69"/>
    </location>
</feature>
<keyword evidence="9" id="KW-1185">Reference proteome</keyword>
<dbReference type="OrthoDB" id="74240at2759"/>
<proteinExistence type="inferred from homology"/>
<evidence type="ECO:0000256" key="3">
    <source>
        <dbReference type="ARBA" id="ARBA00022946"/>
    </source>
</evidence>
<evidence type="ECO:0000313" key="9">
    <source>
        <dbReference type="Proteomes" id="UP000053477"/>
    </source>
</evidence>
<keyword evidence="4" id="KW-0496">Mitochondrion</keyword>
<dbReference type="InParanoid" id="A0A0H2RZ55"/>
<evidence type="ECO:0000256" key="5">
    <source>
        <dbReference type="ARBA" id="ARBA00026235"/>
    </source>
</evidence>
<evidence type="ECO:0000259" key="7">
    <source>
        <dbReference type="Pfam" id="PF05347"/>
    </source>
</evidence>
<dbReference type="PANTHER" id="PTHR13675">
    <property type="entry name" value="LYR MOTIF-CONTAINING PROTEIN 2"/>
    <property type="match status" value="1"/>
</dbReference>
<evidence type="ECO:0000256" key="4">
    <source>
        <dbReference type="ARBA" id="ARBA00023128"/>
    </source>
</evidence>
<comment type="function">
    <text evidence="6">Involved in efficient integration of the N-module into mitochondrial respiratory chain complex I.</text>
</comment>
<evidence type="ECO:0000256" key="1">
    <source>
        <dbReference type="ARBA" id="ARBA00004173"/>
    </source>
</evidence>